<evidence type="ECO:0000256" key="11">
    <source>
        <dbReference type="ARBA" id="ARBA00022840"/>
    </source>
</evidence>
<gene>
    <name evidence="17" type="ORF">CLV27_1544</name>
</gene>
<dbReference type="SUPFAM" id="SSF52374">
    <property type="entry name" value="Nucleotidylyl transferase"/>
    <property type="match status" value="1"/>
</dbReference>
<evidence type="ECO:0000256" key="8">
    <source>
        <dbReference type="ARBA" id="ARBA00022741"/>
    </source>
</evidence>
<keyword evidence="10 15" id="KW-0274">FAD</keyword>
<comment type="catalytic activity">
    <reaction evidence="13 15">
        <text>riboflavin + ATP = FMN + ADP + H(+)</text>
        <dbReference type="Rhea" id="RHEA:14357"/>
        <dbReference type="ChEBI" id="CHEBI:15378"/>
        <dbReference type="ChEBI" id="CHEBI:30616"/>
        <dbReference type="ChEBI" id="CHEBI:57986"/>
        <dbReference type="ChEBI" id="CHEBI:58210"/>
        <dbReference type="ChEBI" id="CHEBI:456216"/>
        <dbReference type="EC" id="2.7.1.26"/>
    </reaction>
</comment>
<dbReference type="GO" id="GO:0005524">
    <property type="term" value="F:ATP binding"/>
    <property type="evidence" value="ECO:0007669"/>
    <property type="project" value="UniProtKB-UniRule"/>
</dbReference>
<dbReference type="PIRSF" id="PIRSF004491">
    <property type="entry name" value="FAD_Synth"/>
    <property type="match status" value="1"/>
</dbReference>
<evidence type="ECO:0000256" key="4">
    <source>
        <dbReference type="ARBA" id="ARBA00022630"/>
    </source>
</evidence>
<dbReference type="InterPro" id="IPR023468">
    <property type="entry name" value="Riboflavin_kinase"/>
</dbReference>
<dbReference type="EC" id="2.7.7.2" evidence="15"/>
<evidence type="ECO:0000256" key="6">
    <source>
        <dbReference type="ARBA" id="ARBA00022679"/>
    </source>
</evidence>
<comment type="caution">
    <text evidence="17">The sequence shown here is derived from an EMBL/GenBank/DDBJ whole genome shotgun (WGS) entry which is preliminary data.</text>
</comment>
<evidence type="ECO:0000313" key="18">
    <source>
        <dbReference type="Proteomes" id="UP000295777"/>
    </source>
</evidence>
<dbReference type="CDD" id="cd02064">
    <property type="entry name" value="FAD_synthetase_N"/>
    <property type="match status" value="1"/>
</dbReference>
<sequence>MEQAQLQESQKRCCIVGKFETFHRGHRKLIERAKELCDKVLIVSIKKEKFTVFSEEERKEIAKGLSVELLNLPFSAVRELSPQEFFQFLKRNGCQVLIVGEDWRFGKDRKGNVRTAKELGEKFGIEVITVQTEKANGEKIATSRIKELLKEGKVEEANKLLGFSYFCLGTVTPGDRLGRDLGYPTLNVHPQKEILLPNGVYEVALTLDGETLRGIANLGVRPTVSNGVERRLEVHVPDRELPELYGKKVKVEFIRFIRPEKRFNSIEELKKQIKFDVENLKRYWRDNVGRAAEV</sequence>
<evidence type="ECO:0000256" key="1">
    <source>
        <dbReference type="ARBA" id="ARBA00002121"/>
    </source>
</evidence>
<accession>A0A4V2PD20</accession>
<evidence type="ECO:0000256" key="10">
    <source>
        <dbReference type="ARBA" id="ARBA00022827"/>
    </source>
</evidence>
<name>A0A4V2PD20_9BACT</name>
<evidence type="ECO:0000256" key="9">
    <source>
        <dbReference type="ARBA" id="ARBA00022777"/>
    </source>
</evidence>
<comment type="pathway">
    <text evidence="2 15">Cofactor biosynthesis; FAD biosynthesis; FAD from FMN: step 1/1.</text>
</comment>
<evidence type="ECO:0000256" key="13">
    <source>
        <dbReference type="ARBA" id="ARBA00047880"/>
    </source>
</evidence>
<evidence type="ECO:0000256" key="12">
    <source>
        <dbReference type="ARBA" id="ARBA00023268"/>
    </source>
</evidence>
<dbReference type="UniPathway" id="UPA00277">
    <property type="reaction ID" value="UER00407"/>
</dbReference>
<dbReference type="RefSeq" id="WP_243644915.1">
    <property type="nucleotide sequence ID" value="NZ_SMFV01000005.1"/>
</dbReference>
<dbReference type="Pfam" id="PF01687">
    <property type="entry name" value="Flavokinase"/>
    <property type="match status" value="1"/>
</dbReference>
<comment type="pathway">
    <text evidence="3 15">Cofactor biosynthesis; FMN biosynthesis; FMN from riboflavin (ATP route): step 1/1.</text>
</comment>
<dbReference type="InterPro" id="IPR015864">
    <property type="entry name" value="FAD_synthase"/>
</dbReference>
<evidence type="ECO:0000256" key="2">
    <source>
        <dbReference type="ARBA" id="ARBA00004726"/>
    </source>
</evidence>
<keyword evidence="4 15" id="KW-0285">Flavoprotein</keyword>
<dbReference type="PANTHER" id="PTHR22749">
    <property type="entry name" value="RIBOFLAVIN KINASE/FMN ADENYLYLTRANSFERASE"/>
    <property type="match status" value="1"/>
</dbReference>
<proteinExistence type="inferred from homology"/>
<comment type="similarity">
    <text evidence="15">Belongs to the ribF family.</text>
</comment>
<dbReference type="GO" id="GO:0009231">
    <property type="term" value="P:riboflavin biosynthetic process"/>
    <property type="evidence" value="ECO:0007669"/>
    <property type="project" value="InterPro"/>
</dbReference>
<keyword evidence="11 15" id="KW-0067">ATP-binding</keyword>
<dbReference type="EC" id="2.7.1.26" evidence="15"/>
<dbReference type="SMART" id="SM00904">
    <property type="entry name" value="Flavokinase"/>
    <property type="match status" value="1"/>
</dbReference>
<evidence type="ECO:0000256" key="14">
    <source>
        <dbReference type="ARBA" id="ARBA00049494"/>
    </source>
</evidence>
<dbReference type="InterPro" id="IPR002606">
    <property type="entry name" value="Riboflavin_kinase_bac"/>
</dbReference>
<evidence type="ECO:0000256" key="5">
    <source>
        <dbReference type="ARBA" id="ARBA00022643"/>
    </source>
</evidence>
<keyword evidence="18" id="KW-1185">Reference proteome</keyword>
<dbReference type="NCBIfam" id="TIGR00083">
    <property type="entry name" value="ribF"/>
    <property type="match status" value="1"/>
</dbReference>
<comment type="catalytic activity">
    <reaction evidence="14 15">
        <text>FMN + ATP + H(+) = FAD + diphosphate</text>
        <dbReference type="Rhea" id="RHEA:17237"/>
        <dbReference type="ChEBI" id="CHEBI:15378"/>
        <dbReference type="ChEBI" id="CHEBI:30616"/>
        <dbReference type="ChEBI" id="CHEBI:33019"/>
        <dbReference type="ChEBI" id="CHEBI:57692"/>
        <dbReference type="ChEBI" id="CHEBI:58210"/>
        <dbReference type="EC" id="2.7.7.2"/>
    </reaction>
</comment>
<dbReference type="InterPro" id="IPR023465">
    <property type="entry name" value="Riboflavin_kinase_dom_sf"/>
</dbReference>
<keyword evidence="8 15" id="KW-0547">Nucleotide-binding</keyword>
<keyword evidence="6 15" id="KW-0808">Transferase</keyword>
<keyword evidence="12" id="KW-0511">Multifunctional enzyme</keyword>
<evidence type="ECO:0000256" key="7">
    <source>
        <dbReference type="ARBA" id="ARBA00022695"/>
    </source>
</evidence>
<evidence type="ECO:0000259" key="16">
    <source>
        <dbReference type="SMART" id="SM00904"/>
    </source>
</evidence>
<dbReference type="Pfam" id="PF06574">
    <property type="entry name" value="FAD_syn"/>
    <property type="match status" value="1"/>
</dbReference>
<dbReference type="UniPathway" id="UPA00276">
    <property type="reaction ID" value="UER00406"/>
</dbReference>
<dbReference type="GO" id="GO:0008531">
    <property type="term" value="F:riboflavin kinase activity"/>
    <property type="evidence" value="ECO:0007669"/>
    <property type="project" value="UniProtKB-UniRule"/>
</dbReference>
<protein>
    <recommendedName>
        <fullName evidence="15">Riboflavin biosynthesis protein</fullName>
    </recommendedName>
    <domain>
        <recommendedName>
            <fullName evidence="15">Riboflavin kinase</fullName>
            <ecNumber evidence="15">2.7.1.26</ecNumber>
        </recommendedName>
        <alternativeName>
            <fullName evidence="15">Flavokinase</fullName>
        </alternativeName>
    </domain>
    <domain>
        <recommendedName>
            <fullName evidence="15">FMN adenylyltransferase</fullName>
            <ecNumber evidence="15">2.7.7.2</ecNumber>
        </recommendedName>
        <alternativeName>
            <fullName evidence="15">FAD pyrophosphorylase</fullName>
        </alternativeName>
        <alternativeName>
            <fullName evidence="15">FAD synthase</fullName>
        </alternativeName>
    </domain>
</protein>
<dbReference type="SUPFAM" id="SSF82114">
    <property type="entry name" value="Riboflavin kinase-like"/>
    <property type="match status" value="1"/>
</dbReference>
<dbReference type="EMBL" id="SMFV01000005">
    <property type="protein sequence ID" value="TCK03466.1"/>
    <property type="molecule type" value="Genomic_DNA"/>
</dbReference>
<keyword evidence="7 15" id="KW-0548">Nucleotidyltransferase</keyword>
<evidence type="ECO:0000256" key="15">
    <source>
        <dbReference type="PIRNR" id="PIRNR004491"/>
    </source>
</evidence>
<dbReference type="Gene3D" id="2.40.30.30">
    <property type="entry name" value="Riboflavin kinase-like"/>
    <property type="match status" value="1"/>
</dbReference>
<dbReference type="PANTHER" id="PTHR22749:SF6">
    <property type="entry name" value="RIBOFLAVIN KINASE"/>
    <property type="match status" value="1"/>
</dbReference>
<evidence type="ECO:0000313" key="17">
    <source>
        <dbReference type="EMBL" id="TCK03466.1"/>
    </source>
</evidence>
<keyword evidence="9 15" id="KW-0418">Kinase</keyword>
<evidence type="ECO:0000256" key="3">
    <source>
        <dbReference type="ARBA" id="ARBA00005201"/>
    </source>
</evidence>
<dbReference type="Proteomes" id="UP000295777">
    <property type="component" value="Unassembled WGS sequence"/>
</dbReference>
<dbReference type="AlphaFoldDB" id="A0A4V2PD20"/>
<comment type="function">
    <text evidence="1">Catalyzes the phosphorylation of riboflavin to FMN followed by the adenylation of FMN to FAD.</text>
</comment>
<reference evidence="17 18" key="1">
    <citation type="submission" date="2019-03" db="EMBL/GenBank/DDBJ databases">
        <title>Genomic Encyclopedia of Archaeal and Bacterial Type Strains, Phase II (KMG-II): from individual species to whole genera.</title>
        <authorList>
            <person name="Goeker M."/>
        </authorList>
    </citation>
    <scope>NUCLEOTIDE SEQUENCE [LARGE SCALE GENOMIC DNA]</scope>
    <source>
        <strain evidence="17 18">DSM 24425</strain>
    </source>
</reference>
<dbReference type="InterPro" id="IPR015865">
    <property type="entry name" value="Riboflavin_kinase_bac/euk"/>
</dbReference>
<dbReference type="InterPro" id="IPR014729">
    <property type="entry name" value="Rossmann-like_a/b/a_fold"/>
</dbReference>
<keyword evidence="5 15" id="KW-0288">FMN</keyword>
<feature type="domain" description="Riboflavin kinase" evidence="16">
    <location>
        <begin position="160"/>
        <end position="285"/>
    </location>
</feature>
<dbReference type="InterPro" id="IPR004821">
    <property type="entry name" value="Cyt_trans-like"/>
</dbReference>
<dbReference type="GO" id="GO:0003919">
    <property type="term" value="F:FMN adenylyltransferase activity"/>
    <property type="evidence" value="ECO:0007669"/>
    <property type="project" value="UniProtKB-UniRule"/>
</dbReference>
<dbReference type="GO" id="GO:0006747">
    <property type="term" value="P:FAD biosynthetic process"/>
    <property type="evidence" value="ECO:0007669"/>
    <property type="project" value="UniProtKB-UniRule"/>
</dbReference>
<dbReference type="GO" id="GO:0009398">
    <property type="term" value="P:FMN biosynthetic process"/>
    <property type="evidence" value="ECO:0007669"/>
    <property type="project" value="UniProtKB-UniRule"/>
</dbReference>
<dbReference type="NCBIfam" id="TIGR00125">
    <property type="entry name" value="cyt_tran_rel"/>
    <property type="match status" value="1"/>
</dbReference>
<organism evidence="17 18">
    <name type="scientific">Phorcysia thermohydrogeniphila</name>
    <dbReference type="NCBI Taxonomy" id="936138"/>
    <lineage>
        <taxon>Bacteria</taxon>
        <taxon>Pseudomonadati</taxon>
        <taxon>Aquificota</taxon>
        <taxon>Aquificia</taxon>
        <taxon>Desulfurobacteriales</taxon>
        <taxon>Desulfurobacteriaceae</taxon>
        <taxon>Phorcysia</taxon>
    </lineage>
</organism>
<dbReference type="Gene3D" id="3.40.50.620">
    <property type="entry name" value="HUPs"/>
    <property type="match status" value="1"/>
</dbReference>